<comment type="caution">
    <text evidence="2">The sequence shown here is derived from an EMBL/GenBank/DDBJ whole genome shotgun (WGS) entry which is preliminary data.</text>
</comment>
<name>A0A4Y2L5Z3_ARAVE</name>
<evidence type="ECO:0000259" key="1">
    <source>
        <dbReference type="Pfam" id="PF20700"/>
    </source>
</evidence>
<protein>
    <recommendedName>
        <fullName evidence="1">Mutator-like transposase domain-containing protein</fullName>
    </recommendedName>
</protein>
<keyword evidence="3" id="KW-1185">Reference proteome</keyword>
<dbReference type="EMBL" id="BGPR01005332">
    <property type="protein sequence ID" value="GBN09217.1"/>
    <property type="molecule type" value="Genomic_DNA"/>
</dbReference>
<evidence type="ECO:0000313" key="3">
    <source>
        <dbReference type="Proteomes" id="UP000499080"/>
    </source>
</evidence>
<organism evidence="2 3">
    <name type="scientific">Araneus ventricosus</name>
    <name type="common">Orbweaver spider</name>
    <name type="synonym">Epeira ventricosa</name>
    <dbReference type="NCBI Taxonomy" id="182803"/>
    <lineage>
        <taxon>Eukaryota</taxon>
        <taxon>Metazoa</taxon>
        <taxon>Ecdysozoa</taxon>
        <taxon>Arthropoda</taxon>
        <taxon>Chelicerata</taxon>
        <taxon>Arachnida</taxon>
        <taxon>Araneae</taxon>
        <taxon>Araneomorphae</taxon>
        <taxon>Entelegynae</taxon>
        <taxon>Araneoidea</taxon>
        <taxon>Araneidae</taxon>
        <taxon>Araneus</taxon>
    </lineage>
</organism>
<dbReference type="AlphaFoldDB" id="A0A4Y2L5Z3"/>
<proteinExistence type="predicted"/>
<dbReference type="OrthoDB" id="10069847at2759"/>
<gene>
    <name evidence="2" type="ORF">AVEN_268480_1</name>
</gene>
<dbReference type="Pfam" id="PF20700">
    <property type="entry name" value="Mutator"/>
    <property type="match status" value="1"/>
</dbReference>
<feature type="domain" description="Mutator-like transposase" evidence="1">
    <location>
        <begin position="37"/>
        <end position="85"/>
    </location>
</feature>
<dbReference type="Proteomes" id="UP000499080">
    <property type="component" value="Unassembled WGS sequence"/>
</dbReference>
<sequence length="119" mass="13935">MAETLTYFTTWNWYCRYFVWSRHETLSYNGSASPFHKNDGIINITVSYDGTWQKRWHASLYGICIVVDILTGLVTEYDILSKNCPEYTTVKRDLGKHIADFSISYEPHRPEYSENYVGS</sequence>
<reference evidence="2 3" key="1">
    <citation type="journal article" date="2019" name="Sci. Rep.">
        <title>Orb-weaving spider Araneus ventricosus genome elucidates the spidroin gene catalogue.</title>
        <authorList>
            <person name="Kono N."/>
            <person name="Nakamura H."/>
            <person name="Ohtoshi R."/>
            <person name="Moran D.A.P."/>
            <person name="Shinohara A."/>
            <person name="Yoshida Y."/>
            <person name="Fujiwara M."/>
            <person name="Mori M."/>
            <person name="Tomita M."/>
            <person name="Arakawa K."/>
        </authorList>
    </citation>
    <scope>NUCLEOTIDE SEQUENCE [LARGE SCALE GENOMIC DNA]</scope>
</reference>
<evidence type="ECO:0000313" key="2">
    <source>
        <dbReference type="EMBL" id="GBN09217.1"/>
    </source>
</evidence>
<dbReference type="InterPro" id="IPR049012">
    <property type="entry name" value="Mutator_transp_dom"/>
</dbReference>
<accession>A0A4Y2L5Z3</accession>